<keyword evidence="3" id="KW-1185">Reference proteome</keyword>
<dbReference type="AlphaFoldDB" id="A0A9W7T6X4"/>
<comment type="caution">
    <text evidence="2">The sequence shown here is derived from an EMBL/GenBank/DDBJ whole genome shotgun (WGS) entry which is preliminary data.</text>
</comment>
<organism evidence="2 3">
    <name type="scientific">Triplophysa rosa</name>
    <name type="common">Cave loach</name>
    <dbReference type="NCBI Taxonomy" id="992332"/>
    <lineage>
        <taxon>Eukaryota</taxon>
        <taxon>Metazoa</taxon>
        <taxon>Chordata</taxon>
        <taxon>Craniata</taxon>
        <taxon>Vertebrata</taxon>
        <taxon>Euteleostomi</taxon>
        <taxon>Actinopterygii</taxon>
        <taxon>Neopterygii</taxon>
        <taxon>Teleostei</taxon>
        <taxon>Ostariophysi</taxon>
        <taxon>Cypriniformes</taxon>
        <taxon>Nemacheilidae</taxon>
        <taxon>Triplophysa</taxon>
    </lineage>
</organism>
<feature type="region of interest" description="Disordered" evidence="1">
    <location>
        <begin position="39"/>
        <end position="140"/>
    </location>
</feature>
<feature type="compositionally biased region" description="Polar residues" evidence="1">
    <location>
        <begin position="100"/>
        <end position="120"/>
    </location>
</feature>
<evidence type="ECO:0000256" key="1">
    <source>
        <dbReference type="SAM" id="MobiDB-lite"/>
    </source>
</evidence>
<evidence type="ECO:0000313" key="3">
    <source>
        <dbReference type="Proteomes" id="UP001059041"/>
    </source>
</evidence>
<sequence length="140" mass="14929">MEQRIPVRLCNITASSKSLSQGACLGVLIEAYPDPQEISMEGEGACSAPPKGGDSILQEPNNQPPDVHHHLRRKYTGTEEGSLIPPTAAVMEAEVPTPSPADNSATEEPQTLLTTDSSCGKQGMKTKSGRPVRAPSRYMD</sequence>
<name>A0A9W7T6X4_TRIRA</name>
<reference evidence="2" key="1">
    <citation type="submission" date="2021-02" db="EMBL/GenBank/DDBJ databases">
        <title>Comparative genomics reveals that relaxation of natural selection precedes convergent phenotypic evolution of cavefish.</title>
        <authorList>
            <person name="Peng Z."/>
        </authorList>
    </citation>
    <scope>NUCLEOTIDE SEQUENCE</scope>
    <source>
        <tissue evidence="2">Muscle</tissue>
    </source>
</reference>
<protein>
    <submittedName>
        <fullName evidence="2">Uncharacterized protein</fullName>
    </submittedName>
</protein>
<proteinExistence type="predicted"/>
<dbReference type="EMBL" id="JAFHDT010000030">
    <property type="protein sequence ID" value="KAI7790702.1"/>
    <property type="molecule type" value="Genomic_DNA"/>
</dbReference>
<evidence type="ECO:0000313" key="2">
    <source>
        <dbReference type="EMBL" id="KAI7790702.1"/>
    </source>
</evidence>
<gene>
    <name evidence="2" type="ORF">IRJ41_006105</name>
</gene>
<dbReference type="Proteomes" id="UP001059041">
    <property type="component" value="Unassembled WGS sequence"/>
</dbReference>
<accession>A0A9W7T6X4</accession>